<comment type="caution">
    <text evidence="3">The sequence shown here is derived from an EMBL/GenBank/DDBJ whole genome shotgun (WGS) entry which is preliminary data.</text>
</comment>
<sequence length="413" mass="45788">MSKLSHKAQVASAQGDLKSAIYYVQQFLLEEQDQPLPRDNSSEKQQVLEVLLEILDQGDFHSRWDVVKLLPHWGVEALPSLMAILESDPEDPEKQWFVTRILGSFPHPPVIQSLIHCLHHSPHEDVVSSAAAALATMGEAAVVALGELLEEPESRLLAVRSLAQIRCPAVIEPLLGAVKDDDWQVRAIALEALASFHQEPILEQLILSLDDLAAPVRKEAVIGLGMQAHVFPEYNLLPYLQPRLYDFNLSVCQQAAIAISRLGSNEAAQTLLNVLQSAATPIRLKIDLIRALAWMETPYSLDCLRFVLNNQPEATTREIIAVLGRVESLTLRPIAAQILLDFAQTQPLYLTPEIKQALAVAWGQLQDSCALDYLSQMQEDAEPKVKLHAIAALKKLHSTQPKVSRGRLLYPKG</sequence>
<name>A0ABT3L795_9CYAN</name>
<evidence type="ECO:0000313" key="4">
    <source>
        <dbReference type="Proteomes" id="UP001526426"/>
    </source>
</evidence>
<dbReference type="SUPFAM" id="SSF48371">
    <property type="entry name" value="ARM repeat"/>
    <property type="match status" value="1"/>
</dbReference>
<protein>
    <submittedName>
        <fullName evidence="3">HEAT repeat domain-containing protein</fullName>
    </submittedName>
</protein>
<dbReference type="InterPro" id="IPR004155">
    <property type="entry name" value="PBS_lyase_HEAT"/>
</dbReference>
<dbReference type="Proteomes" id="UP001526426">
    <property type="component" value="Unassembled WGS sequence"/>
</dbReference>
<evidence type="ECO:0000256" key="2">
    <source>
        <dbReference type="ARBA" id="ARBA00022738"/>
    </source>
</evidence>
<reference evidence="3 4" key="1">
    <citation type="submission" date="2021-08" db="EMBL/GenBank/DDBJ databases">
        <title>Draft genome sequence of Spirulina subsalsa with high tolerance to salinity and hype-accumulation of phycocyanin.</title>
        <authorList>
            <person name="Pei H."/>
            <person name="Jiang L."/>
        </authorList>
    </citation>
    <scope>NUCLEOTIDE SEQUENCE [LARGE SCALE GENOMIC DNA]</scope>
    <source>
        <strain evidence="3 4">FACHB-351</strain>
    </source>
</reference>
<dbReference type="InterPro" id="IPR011989">
    <property type="entry name" value="ARM-like"/>
</dbReference>
<keyword evidence="4" id="KW-1185">Reference proteome</keyword>
<keyword evidence="2" id="KW-0605">Phycobilisome</keyword>
<keyword evidence="1" id="KW-0042">Antenna complex</keyword>
<gene>
    <name evidence="3" type="ORF">K4A83_13940</name>
</gene>
<evidence type="ECO:0000256" key="1">
    <source>
        <dbReference type="ARBA" id="ARBA00022549"/>
    </source>
</evidence>
<dbReference type="PANTHER" id="PTHR12697">
    <property type="entry name" value="PBS LYASE HEAT-LIKE PROTEIN"/>
    <property type="match status" value="1"/>
</dbReference>
<organism evidence="3 4">
    <name type="scientific">Spirulina subsalsa FACHB-351</name>
    <dbReference type="NCBI Taxonomy" id="234711"/>
    <lineage>
        <taxon>Bacteria</taxon>
        <taxon>Bacillati</taxon>
        <taxon>Cyanobacteriota</taxon>
        <taxon>Cyanophyceae</taxon>
        <taxon>Spirulinales</taxon>
        <taxon>Spirulinaceae</taxon>
        <taxon>Spirulina</taxon>
    </lineage>
</organism>
<dbReference type="SMART" id="SM00567">
    <property type="entry name" value="EZ_HEAT"/>
    <property type="match status" value="5"/>
</dbReference>
<dbReference type="EMBL" id="JAIHOM010000068">
    <property type="protein sequence ID" value="MCW6037365.1"/>
    <property type="molecule type" value="Genomic_DNA"/>
</dbReference>
<evidence type="ECO:0000313" key="3">
    <source>
        <dbReference type="EMBL" id="MCW6037365.1"/>
    </source>
</evidence>
<accession>A0ABT3L795</accession>
<dbReference type="InterPro" id="IPR016024">
    <property type="entry name" value="ARM-type_fold"/>
</dbReference>
<dbReference type="Pfam" id="PF13646">
    <property type="entry name" value="HEAT_2"/>
    <property type="match status" value="2"/>
</dbReference>
<proteinExistence type="predicted"/>
<dbReference type="PANTHER" id="PTHR12697:SF5">
    <property type="entry name" value="DEOXYHYPUSINE HYDROXYLASE"/>
    <property type="match status" value="1"/>
</dbReference>
<dbReference type="Gene3D" id="1.25.10.10">
    <property type="entry name" value="Leucine-rich Repeat Variant"/>
    <property type="match status" value="3"/>
</dbReference>
<dbReference type="RefSeq" id="WP_265265221.1">
    <property type="nucleotide sequence ID" value="NZ_JAIHOM010000068.1"/>
</dbReference>